<dbReference type="InterPro" id="IPR003034">
    <property type="entry name" value="SAP_dom"/>
</dbReference>
<feature type="domain" description="SAP" evidence="4">
    <location>
        <begin position="6"/>
        <end position="40"/>
    </location>
</feature>
<dbReference type="PROSITE" id="PS50158">
    <property type="entry name" value="ZF_CCHC"/>
    <property type="match status" value="2"/>
</dbReference>
<dbReference type="SMART" id="SM00513">
    <property type="entry name" value="SAP"/>
    <property type="match status" value="1"/>
</dbReference>
<keyword evidence="1" id="KW-0479">Metal-binding</keyword>
<feature type="domain" description="CCHC-type" evidence="3">
    <location>
        <begin position="409"/>
        <end position="423"/>
    </location>
</feature>
<organism evidence="5 6">
    <name type="scientific">Drosophila kikkawai</name>
    <name type="common">Fruit fly</name>
    <dbReference type="NCBI Taxonomy" id="30033"/>
    <lineage>
        <taxon>Eukaryota</taxon>
        <taxon>Metazoa</taxon>
        <taxon>Ecdysozoa</taxon>
        <taxon>Arthropoda</taxon>
        <taxon>Hexapoda</taxon>
        <taxon>Insecta</taxon>
        <taxon>Pterygota</taxon>
        <taxon>Neoptera</taxon>
        <taxon>Endopterygota</taxon>
        <taxon>Diptera</taxon>
        <taxon>Brachycera</taxon>
        <taxon>Muscomorpha</taxon>
        <taxon>Ephydroidea</taxon>
        <taxon>Drosophilidae</taxon>
        <taxon>Drosophila</taxon>
        <taxon>Sophophora</taxon>
    </lineage>
</organism>
<evidence type="ECO:0000256" key="2">
    <source>
        <dbReference type="SAM" id="MobiDB-lite"/>
    </source>
</evidence>
<evidence type="ECO:0000256" key="1">
    <source>
        <dbReference type="PROSITE-ProRule" id="PRU00047"/>
    </source>
</evidence>
<name>A0A6P4IDV2_DROKI</name>
<dbReference type="InterPro" id="IPR001878">
    <property type="entry name" value="Znf_CCHC"/>
</dbReference>
<dbReference type="InterPro" id="IPR036875">
    <property type="entry name" value="Znf_CCHC_sf"/>
</dbReference>
<keyword evidence="5" id="KW-1185">Reference proteome</keyword>
<dbReference type="SMART" id="SM00343">
    <property type="entry name" value="ZnF_C2HC"/>
    <property type="match status" value="2"/>
</dbReference>
<protein>
    <recommendedName>
        <fullName evidence="7">Gag polyprotein</fullName>
    </recommendedName>
</protein>
<dbReference type="PROSITE" id="PS50800">
    <property type="entry name" value="SAP"/>
    <property type="match status" value="1"/>
</dbReference>
<dbReference type="Proteomes" id="UP001652661">
    <property type="component" value="Chromosome 2R"/>
</dbReference>
<dbReference type="GO" id="GO:0008270">
    <property type="term" value="F:zinc ion binding"/>
    <property type="evidence" value="ECO:0007669"/>
    <property type="project" value="UniProtKB-KW"/>
</dbReference>
<dbReference type="SUPFAM" id="SSF68906">
    <property type="entry name" value="SAP domain"/>
    <property type="match status" value="1"/>
</dbReference>
<reference evidence="6" key="2">
    <citation type="submission" date="2025-08" db="UniProtKB">
        <authorList>
            <consortium name="RefSeq"/>
        </authorList>
    </citation>
    <scope>IDENTIFICATION</scope>
    <source>
        <strain evidence="6">14028-0561.14</strain>
        <tissue evidence="6">Whole fly</tissue>
    </source>
</reference>
<keyword evidence="1" id="KW-0862">Zinc</keyword>
<dbReference type="RefSeq" id="XP_017027107.2">
    <property type="nucleotide sequence ID" value="XM_017171618.3"/>
</dbReference>
<dbReference type="Pfam" id="PF00098">
    <property type="entry name" value="zf-CCHC"/>
    <property type="match status" value="2"/>
</dbReference>
<feature type="domain" description="CCHC-type" evidence="3">
    <location>
        <begin position="433"/>
        <end position="448"/>
    </location>
</feature>
<evidence type="ECO:0000259" key="4">
    <source>
        <dbReference type="PROSITE" id="PS50800"/>
    </source>
</evidence>
<dbReference type="GO" id="GO:0003676">
    <property type="term" value="F:nucleic acid binding"/>
    <property type="evidence" value="ECO:0007669"/>
    <property type="project" value="InterPro"/>
</dbReference>
<reference evidence="5" key="1">
    <citation type="submission" date="2025-05" db="UniProtKB">
        <authorList>
            <consortium name="RefSeq"/>
        </authorList>
    </citation>
    <scope>NUCLEOTIDE SEQUENCE [LARGE SCALE GENOMIC DNA]</scope>
    <source>
        <strain evidence="5">14028-0561.14</strain>
    </source>
</reference>
<dbReference type="OrthoDB" id="7859967at2759"/>
<dbReference type="GeneID" id="108078054"/>
<evidence type="ECO:0000313" key="5">
    <source>
        <dbReference type="Proteomes" id="UP001652661"/>
    </source>
</evidence>
<gene>
    <name evidence="6" type="primary">LOC108078054</name>
</gene>
<dbReference type="SUPFAM" id="SSF57756">
    <property type="entry name" value="Retrovirus zinc finger-like domains"/>
    <property type="match status" value="1"/>
</dbReference>
<dbReference type="Gene3D" id="1.10.720.30">
    <property type="entry name" value="SAP domain"/>
    <property type="match status" value="1"/>
</dbReference>
<evidence type="ECO:0008006" key="7">
    <source>
        <dbReference type="Google" id="ProtNLM"/>
    </source>
</evidence>
<dbReference type="Gene3D" id="4.10.60.10">
    <property type="entry name" value="Zinc finger, CCHC-type"/>
    <property type="match status" value="1"/>
</dbReference>
<dbReference type="Pfam" id="PF02037">
    <property type="entry name" value="SAP"/>
    <property type="match status" value="1"/>
</dbReference>
<dbReference type="InterPro" id="IPR036361">
    <property type="entry name" value="SAP_dom_sf"/>
</dbReference>
<keyword evidence="1" id="KW-0863">Zinc-finger</keyword>
<accession>A0A6P4IDV2</accession>
<evidence type="ECO:0000313" key="6">
    <source>
        <dbReference type="RefSeq" id="XP_017027107.2"/>
    </source>
</evidence>
<dbReference type="AlphaFoldDB" id="A0A6P4IDV2"/>
<sequence length="460" mass="50501">MPDIELKQFSVLQLKNWLGALGRPTSGTKAELIARLQAISPETRGDPPAKTSSSQDDQPPINQPAAEPVNGTDGAASLLVLQEQHGGDLQEVSGDAQLMASQASENFEFEQLSLVDAEKATLQKIRDEIDASMAVLQRIHTEIDGANKNKSVHVHQIHDVIKNTMENSRSANIGANSDAVKFNSTKVTITADNIGPDNTSVGKQIDGSVDQRMNTNVNKLLESPAASLALAKEVTMEYNGSVCARNWVTQLQNIGKVYNLDDGCMHMLLIAKLKGNAQRWLHANATRILEPADQLCEQLIMTFGVKMSKGELRNAFQRRQWSPEEKFAAYFEDKVMLANDINIDLEELLENIIEGIPAPALRNQARIQCFSEPMQILRAFAEVRLPERKTGSTSTKQLSGRVASNKDLRCANCNSKGHFAKECLKPKREPGSCYACGTMGHFVGQCPERKSANTNNYNAS</sequence>
<proteinExistence type="predicted"/>
<evidence type="ECO:0000259" key="3">
    <source>
        <dbReference type="PROSITE" id="PS50158"/>
    </source>
</evidence>
<feature type="region of interest" description="Disordered" evidence="2">
    <location>
        <begin position="39"/>
        <end position="71"/>
    </location>
</feature>